<reference evidence="2" key="1">
    <citation type="submission" date="2014-11" db="EMBL/GenBank/DDBJ databases">
        <authorList>
            <person name="Amaro Gonzalez C."/>
        </authorList>
    </citation>
    <scope>NUCLEOTIDE SEQUENCE</scope>
</reference>
<sequence length="30" mass="3276">MQGPEKLPSTRFRGCSPTRLVSPSSQLTDV</sequence>
<feature type="region of interest" description="Disordered" evidence="1">
    <location>
        <begin position="1"/>
        <end position="30"/>
    </location>
</feature>
<protein>
    <submittedName>
        <fullName evidence="2">Uncharacterized protein</fullName>
    </submittedName>
</protein>
<reference evidence="2" key="2">
    <citation type="journal article" date="2015" name="Fish Shellfish Immunol.">
        <title>Early steps in the European eel (Anguilla anguilla)-Vibrio vulnificus interaction in the gills: Role of the RtxA13 toxin.</title>
        <authorList>
            <person name="Callol A."/>
            <person name="Pajuelo D."/>
            <person name="Ebbesson L."/>
            <person name="Teles M."/>
            <person name="MacKenzie S."/>
            <person name="Amaro C."/>
        </authorList>
    </citation>
    <scope>NUCLEOTIDE SEQUENCE</scope>
</reference>
<evidence type="ECO:0000256" key="1">
    <source>
        <dbReference type="SAM" id="MobiDB-lite"/>
    </source>
</evidence>
<dbReference type="EMBL" id="GBXM01098611">
    <property type="protein sequence ID" value="JAH09966.1"/>
    <property type="molecule type" value="Transcribed_RNA"/>
</dbReference>
<organism evidence="2">
    <name type="scientific">Anguilla anguilla</name>
    <name type="common">European freshwater eel</name>
    <name type="synonym">Muraena anguilla</name>
    <dbReference type="NCBI Taxonomy" id="7936"/>
    <lineage>
        <taxon>Eukaryota</taxon>
        <taxon>Metazoa</taxon>
        <taxon>Chordata</taxon>
        <taxon>Craniata</taxon>
        <taxon>Vertebrata</taxon>
        <taxon>Euteleostomi</taxon>
        <taxon>Actinopterygii</taxon>
        <taxon>Neopterygii</taxon>
        <taxon>Teleostei</taxon>
        <taxon>Anguilliformes</taxon>
        <taxon>Anguillidae</taxon>
        <taxon>Anguilla</taxon>
    </lineage>
</organism>
<evidence type="ECO:0000313" key="2">
    <source>
        <dbReference type="EMBL" id="JAH09966.1"/>
    </source>
</evidence>
<dbReference type="AlphaFoldDB" id="A0A0E9PZB1"/>
<feature type="compositionally biased region" description="Polar residues" evidence="1">
    <location>
        <begin position="19"/>
        <end position="30"/>
    </location>
</feature>
<name>A0A0E9PZB1_ANGAN</name>
<proteinExistence type="predicted"/>
<accession>A0A0E9PZB1</accession>